<keyword evidence="1" id="KW-1133">Transmembrane helix</keyword>
<evidence type="ECO:0000313" key="2">
    <source>
        <dbReference type="EMBL" id="TNJ37670.1"/>
    </source>
</evidence>
<dbReference type="Proteomes" id="UP000309544">
    <property type="component" value="Unassembled WGS sequence"/>
</dbReference>
<keyword evidence="3" id="KW-1185">Reference proteome</keyword>
<evidence type="ECO:0000256" key="1">
    <source>
        <dbReference type="SAM" id="Phobius"/>
    </source>
</evidence>
<organism evidence="2 3">
    <name type="scientific">Prosthecochloris vibrioformis</name>
    <name type="common">Chlorobium vibrioforme</name>
    <dbReference type="NCBI Taxonomy" id="1098"/>
    <lineage>
        <taxon>Bacteria</taxon>
        <taxon>Pseudomonadati</taxon>
        <taxon>Chlorobiota</taxon>
        <taxon>Chlorobiia</taxon>
        <taxon>Chlorobiales</taxon>
        <taxon>Chlorobiaceae</taxon>
        <taxon>Prosthecochloris</taxon>
    </lineage>
</organism>
<comment type="caution">
    <text evidence="2">The sequence shown here is derived from an EMBL/GenBank/DDBJ whole genome shotgun (WGS) entry which is preliminary data.</text>
</comment>
<keyword evidence="1" id="KW-0812">Transmembrane</keyword>
<protein>
    <submittedName>
        <fullName evidence="2">Uncharacterized protein</fullName>
    </submittedName>
</protein>
<reference evidence="2 3" key="1">
    <citation type="submission" date="2019-05" db="EMBL/GenBank/DDBJ databases">
        <title>Draft Whole-Genome sequence of the green sulfur bacterium Prosthecochloris vibrioformis DSM 260.</title>
        <authorList>
            <person name="Meyer T.E."/>
            <person name="Kyndt J.A."/>
        </authorList>
    </citation>
    <scope>NUCLEOTIDE SEQUENCE [LARGE SCALE GENOMIC DNA]</scope>
    <source>
        <strain evidence="2 3">DSM 260</strain>
    </source>
</reference>
<dbReference type="EMBL" id="VDCI01000001">
    <property type="protein sequence ID" value="TNJ37670.1"/>
    <property type="molecule type" value="Genomic_DNA"/>
</dbReference>
<dbReference type="AlphaFoldDB" id="A0A5C4S2F9"/>
<proteinExistence type="predicted"/>
<evidence type="ECO:0000313" key="3">
    <source>
        <dbReference type="Proteomes" id="UP000309544"/>
    </source>
</evidence>
<dbReference type="RefSeq" id="WP_068868115.1">
    <property type="nucleotide sequence ID" value="NZ_VDCI01000001.1"/>
</dbReference>
<name>A0A5C4S2F9_PROVB</name>
<sequence>MDNERTGGGRLGLLLRPRIFLYLVVITGLLLLYINNILRINDLSGESESLKEKIAVQQSINASLLLQLQELESIQSIGGKAEEAGLLQSVLPAIYITY</sequence>
<keyword evidence="1" id="KW-0472">Membrane</keyword>
<feature type="transmembrane region" description="Helical" evidence="1">
    <location>
        <begin position="19"/>
        <end position="38"/>
    </location>
</feature>
<accession>A0A5C4S2F9</accession>
<gene>
    <name evidence="2" type="ORF">FGF68_00335</name>
</gene>